<reference evidence="1 2" key="1">
    <citation type="journal article" date="2018" name="J. Allergy Clin. Immunol.">
        <title>High-quality assembly of Dermatophagoides pteronyssinus genome and transcriptome reveals a wide range of novel allergens.</title>
        <authorList>
            <person name="Liu X.Y."/>
            <person name="Yang K.Y."/>
            <person name="Wang M.Q."/>
            <person name="Kwok J.S."/>
            <person name="Zeng X."/>
            <person name="Yang Z."/>
            <person name="Xiao X.J."/>
            <person name="Lau C.P."/>
            <person name="Li Y."/>
            <person name="Huang Z.M."/>
            <person name="Ba J.G."/>
            <person name="Yim A.K."/>
            <person name="Ouyang C.Y."/>
            <person name="Ngai S.M."/>
            <person name="Chan T.F."/>
            <person name="Leung E.L."/>
            <person name="Liu L."/>
            <person name="Liu Z.G."/>
            <person name="Tsui S.K."/>
        </authorList>
    </citation>
    <scope>NUCLEOTIDE SEQUENCE [LARGE SCALE GENOMIC DNA]</scope>
    <source>
        <strain evidence="1">Derp</strain>
    </source>
</reference>
<dbReference type="EMBL" id="NJHN03000060">
    <property type="protein sequence ID" value="KAH9419301.1"/>
    <property type="molecule type" value="Genomic_DNA"/>
</dbReference>
<name>A0ABQ8J9N4_DERPT</name>
<accession>A0ABQ8J9N4</accession>
<protein>
    <submittedName>
        <fullName evidence="1">Uncharacterized protein</fullName>
    </submittedName>
</protein>
<keyword evidence="2" id="KW-1185">Reference proteome</keyword>
<proteinExistence type="predicted"/>
<gene>
    <name evidence="1" type="ORF">DERP_005808</name>
</gene>
<sequence>MIMGRTNGKKQAKIRNYYSNHVLNHIRIDKEISSYTQPFTIGIVKLGEVRQITLDFKNQE</sequence>
<comment type="caution">
    <text evidence="1">The sequence shown here is derived from an EMBL/GenBank/DDBJ whole genome shotgun (WGS) entry which is preliminary data.</text>
</comment>
<organism evidence="1 2">
    <name type="scientific">Dermatophagoides pteronyssinus</name>
    <name type="common">European house dust mite</name>
    <dbReference type="NCBI Taxonomy" id="6956"/>
    <lineage>
        <taxon>Eukaryota</taxon>
        <taxon>Metazoa</taxon>
        <taxon>Ecdysozoa</taxon>
        <taxon>Arthropoda</taxon>
        <taxon>Chelicerata</taxon>
        <taxon>Arachnida</taxon>
        <taxon>Acari</taxon>
        <taxon>Acariformes</taxon>
        <taxon>Sarcoptiformes</taxon>
        <taxon>Astigmata</taxon>
        <taxon>Psoroptidia</taxon>
        <taxon>Analgoidea</taxon>
        <taxon>Pyroglyphidae</taxon>
        <taxon>Dermatophagoidinae</taxon>
        <taxon>Dermatophagoides</taxon>
    </lineage>
</organism>
<evidence type="ECO:0000313" key="2">
    <source>
        <dbReference type="Proteomes" id="UP000887458"/>
    </source>
</evidence>
<evidence type="ECO:0000313" key="1">
    <source>
        <dbReference type="EMBL" id="KAH9419301.1"/>
    </source>
</evidence>
<dbReference type="Proteomes" id="UP000887458">
    <property type="component" value="Unassembled WGS sequence"/>
</dbReference>
<reference evidence="1 2" key="2">
    <citation type="journal article" date="2022" name="Mol. Biol. Evol.">
        <title>Comparative Genomics Reveals Insights into the Divergent Evolution of Astigmatic Mites and Household Pest Adaptations.</title>
        <authorList>
            <person name="Xiong Q."/>
            <person name="Wan A.T."/>
            <person name="Liu X."/>
            <person name="Fung C.S."/>
            <person name="Xiao X."/>
            <person name="Malainual N."/>
            <person name="Hou J."/>
            <person name="Wang L."/>
            <person name="Wang M."/>
            <person name="Yang K.Y."/>
            <person name="Cui Y."/>
            <person name="Leung E.L."/>
            <person name="Nong W."/>
            <person name="Shin S.K."/>
            <person name="Au S.W."/>
            <person name="Jeong K.Y."/>
            <person name="Chew F.T."/>
            <person name="Hui J.H."/>
            <person name="Leung T.F."/>
            <person name="Tungtrongchitr A."/>
            <person name="Zhong N."/>
            <person name="Liu Z."/>
            <person name="Tsui S.K."/>
        </authorList>
    </citation>
    <scope>NUCLEOTIDE SEQUENCE [LARGE SCALE GENOMIC DNA]</scope>
    <source>
        <strain evidence="1">Derp</strain>
    </source>
</reference>